<dbReference type="PROSITE" id="PS51257">
    <property type="entry name" value="PROKAR_LIPOPROTEIN"/>
    <property type="match status" value="1"/>
</dbReference>
<dbReference type="VEuPathDB" id="TriTrypDB:BSAL_19920"/>
<feature type="compositionally biased region" description="Low complexity" evidence="1">
    <location>
        <begin position="443"/>
        <end position="459"/>
    </location>
</feature>
<protein>
    <submittedName>
        <fullName evidence="2">Uncharacterized protein</fullName>
    </submittedName>
</protein>
<dbReference type="AlphaFoldDB" id="A0A0S4JCE6"/>
<feature type="region of interest" description="Disordered" evidence="1">
    <location>
        <begin position="439"/>
        <end position="460"/>
    </location>
</feature>
<reference evidence="3" key="1">
    <citation type="submission" date="2015-09" db="EMBL/GenBank/DDBJ databases">
        <authorList>
            <consortium name="Pathogen Informatics"/>
        </authorList>
    </citation>
    <scope>NUCLEOTIDE SEQUENCE [LARGE SCALE GENOMIC DNA]</scope>
    <source>
        <strain evidence="3">Lake Konstanz</strain>
    </source>
</reference>
<name>A0A0S4JCE6_BODSA</name>
<evidence type="ECO:0000313" key="2">
    <source>
        <dbReference type="EMBL" id="CUG89216.1"/>
    </source>
</evidence>
<dbReference type="Proteomes" id="UP000051952">
    <property type="component" value="Unassembled WGS sequence"/>
</dbReference>
<accession>A0A0S4JCE6</accession>
<proteinExistence type="predicted"/>
<evidence type="ECO:0000256" key="1">
    <source>
        <dbReference type="SAM" id="MobiDB-lite"/>
    </source>
</evidence>
<gene>
    <name evidence="2" type="ORF">BSAL_19920</name>
</gene>
<organism evidence="2 3">
    <name type="scientific">Bodo saltans</name>
    <name type="common">Flagellated protozoan</name>
    <dbReference type="NCBI Taxonomy" id="75058"/>
    <lineage>
        <taxon>Eukaryota</taxon>
        <taxon>Discoba</taxon>
        <taxon>Euglenozoa</taxon>
        <taxon>Kinetoplastea</taxon>
        <taxon>Metakinetoplastina</taxon>
        <taxon>Eubodonida</taxon>
        <taxon>Bodonidae</taxon>
        <taxon>Bodo</taxon>
    </lineage>
</organism>
<evidence type="ECO:0000313" key="3">
    <source>
        <dbReference type="Proteomes" id="UP000051952"/>
    </source>
</evidence>
<keyword evidence="3" id="KW-1185">Reference proteome</keyword>
<dbReference type="EMBL" id="CYKH01001715">
    <property type="protein sequence ID" value="CUG89216.1"/>
    <property type="molecule type" value="Genomic_DNA"/>
</dbReference>
<sequence>MLRRVASTTIGVATSVGPNILSTSSCPAASTAAVAASSGASSLSALYTQRRHVKVTPYPVPVSRKPPRRKKNSNFDFLSGKRLLHGLTGGTHADRNKVVYRNANHHDARAAKQHRLAVKEMLESQIHYLPRDVVVEAFLGFSKRKDANIKWRRSIRKTRTFHSLTKDRLVVHAFFAYLESPQWKQQLTSTFSPKEQQRLERCRSSWLLEPQFMLPVRRYLKDPKRMEKHADPFWRYAILHRNDKAVPMAWDHYKAVLPVTKAMLVERKETERAEEVLASTIPTRRFIHSARNKVLRQMFDDYVKSPAASAPPVGGHDRGRPAYLGALKRIPLLPHLQKLLREQQVVAKMFLCFFQTPEAKLFNSGVSNYIQVQRFQYMVANGGLRPPRKLMLRSYRAFKKLSPEDRRPYYGIPPRSLERPTNGFLLFLRHYHREKLARLAQEGQQQPNNNNSSSNGPPSYVRSEELKVARKVWKQLNDTQKCAFEFPFPVSIAPIRPNRLPFHRFLVEQTRILAPPLGRTGRTPLWFCTECRNRWRNLSAADKNRYDTDEEVKVLFPLVA</sequence>